<comment type="caution">
    <text evidence="1">The sequence shown here is derived from an EMBL/GenBank/DDBJ whole genome shotgun (WGS) entry which is preliminary data.</text>
</comment>
<proteinExistence type="predicted"/>
<organism evidence="1 2">
    <name type="scientific">Xenorhabdus aichiensis</name>
    <dbReference type="NCBI Taxonomy" id="3025874"/>
    <lineage>
        <taxon>Bacteria</taxon>
        <taxon>Pseudomonadati</taxon>
        <taxon>Pseudomonadota</taxon>
        <taxon>Gammaproteobacteria</taxon>
        <taxon>Enterobacterales</taxon>
        <taxon>Morganellaceae</taxon>
        <taxon>Xenorhabdus</taxon>
    </lineage>
</organism>
<reference evidence="1 2" key="1">
    <citation type="submission" date="2023-02" db="EMBL/GenBank/DDBJ databases">
        <title>Entomopathogenic bacteria.</title>
        <authorList>
            <person name="Machado R.A."/>
        </authorList>
    </citation>
    <scope>NUCLEOTIDE SEQUENCE [LARGE SCALE GENOMIC DNA]</scope>
    <source>
        <strain evidence="1 2">XENO-7</strain>
    </source>
</reference>
<evidence type="ECO:0000313" key="2">
    <source>
        <dbReference type="Proteomes" id="UP001214757"/>
    </source>
</evidence>
<sequence>MEHMVTVSESGIEFGPFHRSNVFQIENVPYVKTLQGIKSCEFVLWRDEQRHLIFLEAKSSIPNNTKLPDEYNLFFANICEKFDNSVQLMTFASLNACSDIRESLSEIMRNIDWKDIKIHLYLVIPNAPDQFLSPLTDKARSVLKRQIKLWKAELFVINKRLAKDKHLHNTQ</sequence>
<evidence type="ECO:0000313" key="1">
    <source>
        <dbReference type="EMBL" id="MDC9621433.1"/>
    </source>
</evidence>
<accession>A0ABT5M385</accession>
<keyword evidence="2" id="KW-1185">Reference proteome</keyword>
<gene>
    <name evidence="1" type="ORF">PSI22_07215</name>
</gene>
<protein>
    <submittedName>
        <fullName evidence="1">Uncharacterized protein</fullName>
    </submittedName>
</protein>
<dbReference type="RefSeq" id="WP_273579174.1">
    <property type="nucleotide sequence ID" value="NZ_JAQRFO010000011.1"/>
</dbReference>
<dbReference type="Proteomes" id="UP001214757">
    <property type="component" value="Unassembled WGS sequence"/>
</dbReference>
<dbReference type="EMBL" id="JAQRFO010000011">
    <property type="protein sequence ID" value="MDC9621433.1"/>
    <property type="molecule type" value="Genomic_DNA"/>
</dbReference>
<name>A0ABT5M385_9GAMM</name>